<evidence type="ECO:0000259" key="8">
    <source>
        <dbReference type="Pfam" id="PF10590"/>
    </source>
</evidence>
<dbReference type="PANTHER" id="PTHR10851">
    <property type="entry name" value="PYRIDOXINE-5-PHOSPHATE OXIDASE"/>
    <property type="match status" value="1"/>
</dbReference>
<evidence type="ECO:0000259" key="7">
    <source>
        <dbReference type="Pfam" id="PF01243"/>
    </source>
</evidence>
<feature type="binding site" evidence="5">
    <location>
        <begin position="60"/>
        <end position="65"/>
    </location>
    <ligand>
        <name>FMN</name>
        <dbReference type="ChEBI" id="CHEBI:58210"/>
    </ligand>
</feature>
<protein>
    <submittedName>
        <fullName evidence="9">Pyridoxamine 5'-phosphate oxidase</fullName>
    </submittedName>
</protein>
<dbReference type="Gene3D" id="2.30.110.10">
    <property type="entry name" value="Electron Transport, Fmn-binding Protein, Chain A"/>
    <property type="match status" value="1"/>
</dbReference>
<accession>A0A3N2BYP0</accession>
<keyword evidence="4" id="KW-0560">Oxidoreductase</keyword>
<feature type="binding site" evidence="5">
    <location>
        <position position="198"/>
    </location>
    <ligand>
        <name>FMN</name>
        <dbReference type="ChEBI" id="CHEBI:58210"/>
    </ligand>
</feature>
<dbReference type="Proteomes" id="UP000266915">
    <property type="component" value="Unassembled WGS sequence"/>
</dbReference>
<evidence type="ECO:0000313" key="9">
    <source>
        <dbReference type="EMBL" id="ROR80385.1"/>
    </source>
</evidence>
<feature type="region of interest" description="Disordered" evidence="6">
    <location>
        <begin position="1"/>
        <end position="20"/>
    </location>
</feature>
<proteinExistence type="inferred from homology"/>
<dbReference type="Pfam" id="PF01243">
    <property type="entry name" value="PNPOx_N"/>
    <property type="match status" value="1"/>
</dbReference>
<keyword evidence="10" id="KW-1185">Reference proteome</keyword>
<comment type="cofactor">
    <cofactor evidence="5">
        <name>FMN</name>
        <dbReference type="ChEBI" id="CHEBI:58210"/>
    </cofactor>
    <text evidence="5">Binds 1 FMN per subunit.</text>
</comment>
<feature type="binding site" evidence="5">
    <location>
        <position position="188"/>
    </location>
    <ligand>
        <name>FMN</name>
        <dbReference type="ChEBI" id="CHEBI:58210"/>
    </ligand>
</feature>
<dbReference type="SUPFAM" id="SSF50475">
    <property type="entry name" value="FMN-binding split barrel"/>
    <property type="match status" value="1"/>
</dbReference>
<organism evidence="9 10">
    <name type="scientific">Plantibacter flavus</name>
    <dbReference type="NCBI Taxonomy" id="150123"/>
    <lineage>
        <taxon>Bacteria</taxon>
        <taxon>Bacillati</taxon>
        <taxon>Actinomycetota</taxon>
        <taxon>Actinomycetes</taxon>
        <taxon>Micrococcales</taxon>
        <taxon>Microbacteriaceae</taxon>
        <taxon>Plantibacter</taxon>
    </lineage>
</organism>
<dbReference type="GO" id="GO:0010181">
    <property type="term" value="F:FMN binding"/>
    <property type="evidence" value="ECO:0007669"/>
    <property type="project" value="InterPro"/>
</dbReference>
<feature type="domain" description="Pyridoxine 5'-phosphate oxidase dimerisation C-terminal" evidence="8">
    <location>
        <begin position="175"/>
        <end position="215"/>
    </location>
</feature>
<sequence length="215" mass="23847">MSAEPLSGDDTLKLPEFDTPPAEPMLLAQQWLAAAIERDVSEPRSMTLATATSVGVVSARTVDVKTLDDRGLIFGSSTESRKGGQLAENPSAALQVYWRETMQQLRFEGRVEQLSDEESDALFADRSPKSRAATAVAHQSTPFRDGPEETLDALIAQANALLEREGDDVPRPATWVGFRLVPDMVEFWHASRDRMHRRLRYLAADGGWIVDRLQP</sequence>
<gene>
    <name evidence="9" type="ORF">EDD42_0426</name>
</gene>
<evidence type="ECO:0000256" key="6">
    <source>
        <dbReference type="SAM" id="MobiDB-lite"/>
    </source>
</evidence>
<comment type="caution">
    <text evidence="9">The sequence shown here is derived from an EMBL/GenBank/DDBJ whole genome shotgun (WGS) entry which is preliminary data.</text>
</comment>
<dbReference type="InterPro" id="IPR012349">
    <property type="entry name" value="Split_barrel_FMN-bd"/>
</dbReference>
<dbReference type="EMBL" id="RKHL01000001">
    <property type="protein sequence ID" value="ROR80385.1"/>
    <property type="molecule type" value="Genomic_DNA"/>
</dbReference>
<dbReference type="Pfam" id="PF10590">
    <property type="entry name" value="PNP_phzG_C"/>
    <property type="match status" value="1"/>
</dbReference>
<feature type="binding site" evidence="5">
    <location>
        <position position="82"/>
    </location>
    <ligand>
        <name>FMN</name>
        <dbReference type="ChEBI" id="CHEBI:58210"/>
    </ligand>
</feature>
<evidence type="ECO:0000256" key="4">
    <source>
        <dbReference type="ARBA" id="ARBA00023002"/>
    </source>
</evidence>
<dbReference type="NCBIfam" id="NF004231">
    <property type="entry name" value="PRK05679.1"/>
    <property type="match status" value="1"/>
</dbReference>
<comment type="similarity">
    <text evidence="1">Belongs to the pyridoxamine 5'-phosphate oxidase family.</text>
</comment>
<feature type="binding site" evidence="5">
    <location>
        <begin position="139"/>
        <end position="140"/>
    </location>
    <ligand>
        <name>FMN</name>
        <dbReference type="ChEBI" id="CHEBI:58210"/>
    </ligand>
</feature>
<dbReference type="InterPro" id="IPR019576">
    <property type="entry name" value="Pyridoxamine_oxidase_dimer_C"/>
</dbReference>
<dbReference type="GO" id="GO:0008615">
    <property type="term" value="P:pyridoxine biosynthetic process"/>
    <property type="evidence" value="ECO:0007669"/>
    <property type="project" value="InterPro"/>
</dbReference>
<feature type="domain" description="Pyridoxamine 5'-phosphate oxidase N-terminal" evidence="7">
    <location>
        <begin position="34"/>
        <end position="132"/>
    </location>
</feature>
<name>A0A3N2BYP0_9MICO</name>
<feature type="binding site" evidence="5">
    <location>
        <position position="81"/>
    </location>
    <ligand>
        <name>FMN</name>
        <dbReference type="ChEBI" id="CHEBI:58210"/>
    </ligand>
</feature>
<dbReference type="PIRSF" id="PIRSF000190">
    <property type="entry name" value="Pyd_amn-ph_oxd"/>
    <property type="match status" value="1"/>
</dbReference>
<evidence type="ECO:0000256" key="5">
    <source>
        <dbReference type="PIRSR" id="PIRSR000190-2"/>
    </source>
</evidence>
<evidence type="ECO:0000256" key="1">
    <source>
        <dbReference type="ARBA" id="ARBA00007301"/>
    </source>
</evidence>
<dbReference type="InterPro" id="IPR000659">
    <property type="entry name" value="Pyridox_Oxase"/>
</dbReference>
<dbReference type="InterPro" id="IPR011576">
    <property type="entry name" value="Pyridox_Oxase_N"/>
</dbReference>
<reference evidence="9 10" key="1">
    <citation type="submission" date="2018-11" db="EMBL/GenBank/DDBJ databases">
        <title>Sequencing the genomes of 1000 actinobacteria strains.</title>
        <authorList>
            <person name="Klenk H.-P."/>
        </authorList>
    </citation>
    <scope>NUCLEOTIDE SEQUENCE [LARGE SCALE GENOMIC DNA]</scope>
    <source>
        <strain evidence="9 10">DSM 14012</strain>
    </source>
</reference>
<keyword evidence="3 5" id="KW-0288">FMN</keyword>
<keyword evidence="2" id="KW-0285">Flavoprotein</keyword>
<feature type="binding site" evidence="5">
    <location>
        <position position="104"/>
    </location>
    <ligand>
        <name>FMN</name>
        <dbReference type="ChEBI" id="CHEBI:58210"/>
    </ligand>
</feature>
<dbReference type="RefSeq" id="WP_085512087.1">
    <property type="nucleotide sequence ID" value="NZ_FXAP01000003.1"/>
</dbReference>
<evidence type="ECO:0000256" key="2">
    <source>
        <dbReference type="ARBA" id="ARBA00022630"/>
    </source>
</evidence>
<dbReference type="AlphaFoldDB" id="A0A3N2BYP0"/>
<evidence type="ECO:0000256" key="3">
    <source>
        <dbReference type="ARBA" id="ARBA00022643"/>
    </source>
</evidence>
<dbReference type="GO" id="GO:0004733">
    <property type="term" value="F:pyridoxamine phosphate oxidase activity"/>
    <property type="evidence" value="ECO:0007669"/>
    <property type="project" value="InterPro"/>
</dbReference>
<evidence type="ECO:0000313" key="10">
    <source>
        <dbReference type="Proteomes" id="UP000266915"/>
    </source>
</evidence>
<dbReference type="PANTHER" id="PTHR10851:SF0">
    <property type="entry name" value="PYRIDOXINE-5'-PHOSPHATE OXIDASE"/>
    <property type="match status" value="1"/>
</dbReference>